<dbReference type="EMBL" id="JAVLSJ010000001">
    <property type="protein sequence ID" value="MDR9847050.1"/>
    <property type="molecule type" value="Genomic_DNA"/>
</dbReference>
<accession>A0ABU2EFY4</accession>
<proteinExistence type="predicted"/>
<dbReference type="RefSeq" id="WP_310839472.1">
    <property type="nucleotide sequence ID" value="NZ_JAVLSJ010000001.1"/>
</dbReference>
<comment type="caution">
    <text evidence="1">The sequence shown here is derived from an EMBL/GenBank/DDBJ whole genome shotgun (WGS) entry which is preliminary data.</text>
</comment>
<organism evidence="1 2">
    <name type="scientific">Herbaspirillum huttiense subsp. lycopersici</name>
    <dbReference type="NCBI Taxonomy" id="3074428"/>
    <lineage>
        <taxon>Bacteria</taxon>
        <taxon>Pseudomonadati</taxon>
        <taxon>Pseudomonadota</taxon>
        <taxon>Betaproteobacteria</taxon>
        <taxon>Burkholderiales</taxon>
        <taxon>Oxalobacteraceae</taxon>
        <taxon>Herbaspirillum</taxon>
    </lineage>
</organism>
<name>A0ABU2EFY4_9BURK</name>
<reference evidence="1" key="1">
    <citation type="submission" date="2023-09" db="EMBL/GenBank/DDBJ databases">
        <title>Description of first Herbaspirillum huttiense subsp. nephrolepsisexaltata and Herbaspirillum huttiense subsp. lycopersicon.</title>
        <authorList>
            <person name="Poudel M."/>
            <person name="Sharma A."/>
            <person name="Goss E."/>
            <person name="Tapia J.H."/>
            <person name="Harmon C.M."/>
            <person name="Jones J.B."/>
        </authorList>
    </citation>
    <scope>NUCLEOTIDE SEQUENCE</scope>
    <source>
        <strain evidence="1">SE1</strain>
    </source>
</reference>
<sequence>MPFPESIAKTFTSARFTDTARQLLPCLPAGRVNIRFMACEHNPHTGVDDEPVYSVYGGNFESSFLGNNYQNALTDFMADGDLRNRDDLIERLKEAGWDRDPDDGMVKHPKFKTARYSWGGAALDMLEYAHNALAE</sequence>
<gene>
    <name evidence="1" type="ORF">RI048_02370</name>
</gene>
<evidence type="ECO:0000313" key="1">
    <source>
        <dbReference type="EMBL" id="MDR9847050.1"/>
    </source>
</evidence>
<dbReference type="Proteomes" id="UP001246576">
    <property type="component" value="Unassembled WGS sequence"/>
</dbReference>
<protein>
    <submittedName>
        <fullName evidence="1">Uncharacterized protein</fullName>
    </submittedName>
</protein>
<evidence type="ECO:0000313" key="2">
    <source>
        <dbReference type="Proteomes" id="UP001246576"/>
    </source>
</evidence>
<keyword evidence="2" id="KW-1185">Reference proteome</keyword>